<dbReference type="InterPro" id="IPR036028">
    <property type="entry name" value="SH3-like_dom_sf"/>
</dbReference>
<reference evidence="5" key="1">
    <citation type="submission" date="2019-06" db="EMBL/GenBank/DDBJ databases">
        <title>G10K-VGP Goodes thornscrub tortoise genome, primary haplotype.</title>
        <authorList>
            <person name="Murphy B."/>
            <person name="Edwards T."/>
            <person name="Rhie A."/>
            <person name="Koren S."/>
            <person name="Phillippy A."/>
            <person name="Fedrigo O."/>
            <person name="Haase B."/>
            <person name="Mountcastle J."/>
            <person name="Lewin H."/>
            <person name="Damas J."/>
            <person name="Howe K."/>
            <person name="Formenti G."/>
            <person name="Myers G."/>
            <person name="Durbin R."/>
            <person name="Jarvis E.D."/>
        </authorList>
    </citation>
    <scope>NUCLEOTIDE SEQUENCE [LARGE SCALE GENOMIC DNA]</scope>
</reference>
<accession>A0A8C4VVK3</accession>
<dbReference type="Proteomes" id="UP000694390">
    <property type="component" value="Chromosome 20"/>
</dbReference>
<dbReference type="Ensembl" id="ENSGEVT00005007646.1">
    <property type="protein sequence ID" value="ENSGEVP00005007295.1"/>
    <property type="gene ID" value="ENSGEVG00005005227.1"/>
</dbReference>
<protein>
    <recommendedName>
        <fullName evidence="4">SH3 domain-containing protein</fullName>
    </recommendedName>
</protein>
<dbReference type="OrthoDB" id="73680at2759"/>
<dbReference type="PROSITE" id="PS50002">
    <property type="entry name" value="SH3"/>
    <property type="match status" value="1"/>
</dbReference>
<dbReference type="AlphaFoldDB" id="A0A8C4VVK3"/>
<evidence type="ECO:0000256" key="1">
    <source>
        <dbReference type="ARBA" id="ARBA00022443"/>
    </source>
</evidence>
<evidence type="ECO:0000313" key="6">
    <source>
        <dbReference type="Proteomes" id="UP000694390"/>
    </source>
</evidence>
<reference evidence="5" key="2">
    <citation type="submission" date="2025-08" db="UniProtKB">
        <authorList>
            <consortium name="Ensembl"/>
        </authorList>
    </citation>
    <scope>IDENTIFICATION</scope>
</reference>
<sequence length="162" mass="17322">LITLSRSLPRQIEDGWWLGRKNGQVGAFPSNFVQELDRLPPGRGERQWGWVAGPGSLLFCCPDPPCRKDPRLQPVACGGAELGRLQGAKCELPQCSVPTSGGWAGPLCPERSDSFPSEQHSAPPLATVWGFPLTPSPPAQTARPSTARPCSTTSQSSRTSCS</sequence>
<feature type="domain" description="SH3" evidence="4">
    <location>
        <begin position="1"/>
        <end position="38"/>
    </location>
</feature>
<evidence type="ECO:0000256" key="3">
    <source>
        <dbReference type="SAM" id="MobiDB-lite"/>
    </source>
</evidence>
<name>A0A8C4VVK3_9SAUR</name>
<feature type="region of interest" description="Disordered" evidence="3">
    <location>
        <begin position="108"/>
        <end position="162"/>
    </location>
</feature>
<keyword evidence="6" id="KW-1185">Reference proteome</keyword>
<reference evidence="5" key="3">
    <citation type="submission" date="2025-09" db="UniProtKB">
        <authorList>
            <consortium name="Ensembl"/>
        </authorList>
    </citation>
    <scope>IDENTIFICATION</scope>
</reference>
<keyword evidence="1 2" id="KW-0728">SH3 domain</keyword>
<dbReference type="Pfam" id="PF07653">
    <property type="entry name" value="SH3_2"/>
    <property type="match status" value="1"/>
</dbReference>
<dbReference type="InterPro" id="IPR001452">
    <property type="entry name" value="SH3_domain"/>
</dbReference>
<dbReference type="SUPFAM" id="SSF50044">
    <property type="entry name" value="SH3-domain"/>
    <property type="match status" value="1"/>
</dbReference>
<proteinExistence type="predicted"/>
<evidence type="ECO:0000256" key="2">
    <source>
        <dbReference type="PROSITE-ProRule" id="PRU00192"/>
    </source>
</evidence>
<organism evidence="5 6">
    <name type="scientific">Gopherus evgoodei</name>
    <name type="common">Goodes thornscrub tortoise</name>
    <dbReference type="NCBI Taxonomy" id="1825980"/>
    <lineage>
        <taxon>Eukaryota</taxon>
        <taxon>Metazoa</taxon>
        <taxon>Chordata</taxon>
        <taxon>Craniata</taxon>
        <taxon>Vertebrata</taxon>
        <taxon>Euteleostomi</taxon>
        <taxon>Archelosauria</taxon>
        <taxon>Testudinata</taxon>
        <taxon>Testudines</taxon>
        <taxon>Cryptodira</taxon>
        <taxon>Durocryptodira</taxon>
        <taxon>Testudinoidea</taxon>
        <taxon>Testudinidae</taxon>
        <taxon>Gopherus</taxon>
    </lineage>
</organism>
<evidence type="ECO:0000259" key="4">
    <source>
        <dbReference type="PROSITE" id="PS50002"/>
    </source>
</evidence>
<feature type="compositionally biased region" description="Low complexity" evidence="3">
    <location>
        <begin position="150"/>
        <end position="162"/>
    </location>
</feature>
<dbReference type="Gene3D" id="2.30.30.40">
    <property type="entry name" value="SH3 Domains"/>
    <property type="match status" value="1"/>
</dbReference>
<evidence type="ECO:0000313" key="5">
    <source>
        <dbReference type="Ensembl" id="ENSGEVP00005007295.1"/>
    </source>
</evidence>